<gene>
    <name evidence="1" type="ORF">ASTO00021_LOCUS970</name>
</gene>
<dbReference type="InterPro" id="IPR005502">
    <property type="entry name" value="Ribosyl_crysJ1"/>
</dbReference>
<organism evidence="1">
    <name type="scientific">Aplanochytrium stocchinoi</name>
    <dbReference type="NCBI Taxonomy" id="215587"/>
    <lineage>
        <taxon>Eukaryota</taxon>
        <taxon>Sar</taxon>
        <taxon>Stramenopiles</taxon>
        <taxon>Bigyra</taxon>
        <taxon>Labyrinthulomycetes</taxon>
        <taxon>Thraustochytrida</taxon>
        <taxon>Thraustochytriidae</taxon>
        <taxon>Aplanochytrium</taxon>
    </lineage>
</organism>
<dbReference type="SUPFAM" id="SSF101478">
    <property type="entry name" value="ADP-ribosylglycohydrolase"/>
    <property type="match status" value="1"/>
</dbReference>
<sequence length="310" mass="34479">MSSAVVKAVLGGFVADAASMPTHWIYDREKLKEVLGKEGMKTPAFFKTPSCPFYSSKEFIGHYEHGMSSPYGEQGEMVLKFLEKNNGSIDSGRQFSDYLYEWGMSFTGRKDHATKLFLEAAEKMKSESADANIFPVAGADDEQANCFFKVAPIFARYGGSDDCAQKVDWVIRAHQNNDKTVHFALAFHMMLDHLLIKGNDMDRAISAICKETSGLCEEVRAATKKGWDARTKANISDDGWDYDLVKYGNDLSTEIYNAKKGKDPNLPETYSKIMALTCAFPQSYFCALKIVGDTIETIGSPSDNNDFKVS</sequence>
<evidence type="ECO:0000313" key="1">
    <source>
        <dbReference type="EMBL" id="CAE0430608.1"/>
    </source>
</evidence>
<dbReference type="InterPro" id="IPR036705">
    <property type="entry name" value="Ribosyl_crysJ1_sf"/>
</dbReference>
<evidence type="ECO:0008006" key="2">
    <source>
        <dbReference type="Google" id="ProtNLM"/>
    </source>
</evidence>
<dbReference type="AlphaFoldDB" id="A0A7S3LJG2"/>
<dbReference type="EMBL" id="HBIN01001588">
    <property type="protein sequence ID" value="CAE0430608.1"/>
    <property type="molecule type" value="Transcribed_RNA"/>
</dbReference>
<name>A0A7S3LJG2_9STRA</name>
<dbReference type="Gene3D" id="1.10.4080.10">
    <property type="entry name" value="ADP-ribosylation/Crystallin J1"/>
    <property type="match status" value="1"/>
</dbReference>
<dbReference type="Pfam" id="PF03747">
    <property type="entry name" value="ADP_ribosyl_GH"/>
    <property type="match status" value="1"/>
</dbReference>
<reference evidence="1" key="1">
    <citation type="submission" date="2021-01" db="EMBL/GenBank/DDBJ databases">
        <authorList>
            <person name="Corre E."/>
            <person name="Pelletier E."/>
            <person name="Niang G."/>
            <person name="Scheremetjew M."/>
            <person name="Finn R."/>
            <person name="Kale V."/>
            <person name="Holt S."/>
            <person name="Cochrane G."/>
            <person name="Meng A."/>
            <person name="Brown T."/>
            <person name="Cohen L."/>
        </authorList>
    </citation>
    <scope>NUCLEOTIDE SEQUENCE</scope>
    <source>
        <strain evidence="1">GSBS06</strain>
    </source>
</reference>
<protein>
    <recommendedName>
        <fullName evidence="2">ADP-ribosylglycohydrolase</fullName>
    </recommendedName>
</protein>
<accession>A0A7S3LJG2</accession>
<proteinExistence type="predicted"/>